<dbReference type="SUPFAM" id="SSF57959">
    <property type="entry name" value="Leucine zipper domain"/>
    <property type="match status" value="1"/>
</dbReference>
<evidence type="ECO:0000256" key="3">
    <source>
        <dbReference type="ARBA" id="ARBA00022692"/>
    </source>
</evidence>
<evidence type="ECO:0000256" key="15">
    <source>
        <dbReference type="SAM" id="MobiDB-lite"/>
    </source>
</evidence>
<evidence type="ECO:0000256" key="1">
    <source>
        <dbReference type="ARBA" id="ARBA00004648"/>
    </source>
</evidence>
<reference evidence="17" key="1">
    <citation type="submission" date="2016-12" db="EMBL/GenBank/DDBJ databases">
        <title>An insight into the sialome and mialome of the sand fly, Nyssomyia neivai.</title>
        <authorList>
            <person name="Sebastian V."/>
            <person name="Goulart T.M."/>
            <person name="Oliveira W."/>
            <person name="Calvo E."/>
            <person name="Oliveira L.F."/>
            <person name="Pinto M.C."/>
            <person name="Rosselino A.M."/>
            <person name="Ribeiro J.M."/>
        </authorList>
    </citation>
    <scope>NUCLEOTIDE SEQUENCE</scope>
</reference>
<dbReference type="InterPro" id="IPR004827">
    <property type="entry name" value="bZIP"/>
</dbReference>
<dbReference type="PANTHER" id="PTHR45996">
    <property type="entry name" value="AGAP001464-PB"/>
    <property type="match status" value="1"/>
</dbReference>
<evidence type="ECO:0000256" key="4">
    <source>
        <dbReference type="ARBA" id="ARBA00022824"/>
    </source>
</evidence>
<dbReference type="Gene3D" id="1.20.5.170">
    <property type="match status" value="1"/>
</dbReference>
<keyword evidence="6" id="KW-1133">Transmembrane helix</keyword>
<feature type="coiled-coil region" evidence="14">
    <location>
        <begin position="419"/>
        <end position="467"/>
    </location>
</feature>
<dbReference type="PANTHER" id="PTHR45996:SF3">
    <property type="entry name" value="CREB-H TRANSCRIPTION FACTOR HOMOLOG LET-607"/>
    <property type="match status" value="1"/>
</dbReference>
<feature type="domain" description="BZIP" evidence="16">
    <location>
        <begin position="401"/>
        <end position="464"/>
    </location>
</feature>
<evidence type="ECO:0000256" key="6">
    <source>
        <dbReference type="ARBA" id="ARBA00022989"/>
    </source>
</evidence>
<dbReference type="EMBL" id="GFDF01007862">
    <property type="protein sequence ID" value="JAV06222.1"/>
    <property type="molecule type" value="Transcribed_RNA"/>
</dbReference>
<dbReference type="GO" id="GO:0000981">
    <property type="term" value="F:DNA-binding transcription factor activity, RNA polymerase II-specific"/>
    <property type="evidence" value="ECO:0007669"/>
    <property type="project" value="TreeGrafter"/>
</dbReference>
<dbReference type="InterPro" id="IPR002112">
    <property type="entry name" value="Leuzip_Jun"/>
</dbReference>
<keyword evidence="4" id="KW-0256">Endoplasmic reticulum</keyword>
<dbReference type="PRINTS" id="PR00043">
    <property type="entry name" value="LEUZIPPRJUN"/>
</dbReference>
<evidence type="ECO:0000256" key="13">
    <source>
        <dbReference type="ARBA" id="ARBA00023242"/>
    </source>
</evidence>
<organism evidence="17">
    <name type="scientific">Nyssomyia neivai</name>
    <dbReference type="NCBI Taxonomy" id="330878"/>
    <lineage>
        <taxon>Eukaryota</taxon>
        <taxon>Metazoa</taxon>
        <taxon>Ecdysozoa</taxon>
        <taxon>Arthropoda</taxon>
        <taxon>Hexapoda</taxon>
        <taxon>Insecta</taxon>
        <taxon>Pterygota</taxon>
        <taxon>Neoptera</taxon>
        <taxon>Endopterygota</taxon>
        <taxon>Diptera</taxon>
        <taxon>Nematocera</taxon>
        <taxon>Psychodoidea</taxon>
        <taxon>Psychodidae</taxon>
        <taxon>Nyssomyia</taxon>
    </lineage>
</organism>
<feature type="region of interest" description="Disordered" evidence="15">
    <location>
        <begin position="117"/>
        <end position="142"/>
    </location>
</feature>
<evidence type="ECO:0000256" key="11">
    <source>
        <dbReference type="ARBA" id="ARBA00023163"/>
    </source>
</evidence>
<evidence type="ECO:0000256" key="8">
    <source>
        <dbReference type="ARBA" id="ARBA00023125"/>
    </source>
</evidence>
<dbReference type="InterPro" id="IPR046347">
    <property type="entry name" value="bZIP_sf"/>
</dbReference>
<dbReference type="AlphaFoldDB" id="A0A1L8DIE2"/>
<evidence type="ECO:0000313" key="17">
    <source>
        <dbReference type="EMBL" id="JAV06222.1"/>
    </source>
</evidence>
<evidence type="ECO:0000256" key="2">
    <source>
        <dbReference type="ARBA" id="ARBA00009050"/>
    </source>
</evidence>
<keyword evidence="13" id="KW-0539">Nucleus</keyword>
<dbReference type="CDD" id="cd14689">
    <property type="entry name" value="bZIP_CREB3"/>
    <property type="match status" value="1"/>
</dbReference>
<dbReference type="GO" id="GO:0005634">
    <property type="term" value="C:nucleus"/>
    <property type="evidence" value="ECO:0007669"/>
    <property type="project" value="UniProtKB-ARBA"/>
</dbReference>
<sequence length="658" mass="72764">MDFNLTTMDLKHDLLNNDPPDFMGGNDWPSSPDDFLESLFSMDDTLIPDLEDDEQIKQITSSLMEGDDHISSYSDEPDFPGFDLKPNDDNGLLSLSSAASDSGLSSDHLDLEMSPEYEPLSPAVSSPGPSISERGDPPSPVQQSLRVVRKDMSQGVKRALQSCGEEKILHLNPDGKKTKLDGSPKEMKVYRMTPINGNNLNGLGNVSGNARKKITIQLQKSQIIKSPVIINKDNLVNAGNLKKFVTVQNVAGSTRSILLPVSLQNMKDLRTIKIINPNGGKTSHPLVIKQAAANLLQQSKQGLVSKNVMLSKEQLLDDSMSDHTSDGESVSWDEILYKPLIPNAVVKEEVDMDDDDDLDTCTESTIAGNKLILTSEEKRLLAKEGINLPTNYPLTKHEERELKRIRRKIRNKISAQDSRKRKKEYVDGLEERVKQCTEENQTLMKRIKMLQSQNANLSSQMKKLQTLLSKGTNTAQPATCLMVLLLSMALIAAPNLKLGKSIKETELADALQDTVAEQNRNRNLLFDSKDQFVGDALVDEDVNFDDLMTSSVGNVPPFVFDDDAMSPAVKKARFFAELDLDDSTWQPPGKEKSDDHGQKIGDLLSGIDEPRPISMISGFDKITTDVDIGAVQNKFVLSESNKVNKSEVVNQFGQKILS</sequence>
<keyword evidence="8" id="KW-0238">DNA-binding</keyword>
<evidence type="ECO:0000256" key="9">
    <source>
        <dbReference type="ARBA" id="ARBA00023136"/>
    </source>
</evidence>
<keyword evidence="5" id="KW-0735">Signal-anchor</keyword>
<comment type="subcellular location">
    <subcellularLocation>
        <location evidence="1">Endoplasmic reticulum membrane</location>
        <topology evidence="1">Single-pass type II membrane protein</topology>
    </subcellularLocation>
</comment>
<feature type="region of interest" description="Disordered" evidence="15">
    <location>
        <begin position="63"/>
        <end position="87"/>
    </location>
</feature>
<keyword evidence="14" id="KW-0175">Coiled coil</keyword>
<keyword evidence="12" id="KW-0325">Glycoprotein</keyword>
<protein>
    <submittedName>
        <fullName evidence="17">Putative creb/atf family transcription factor</fullName>
    </submittedName>
</protein>
<accession>A0A1L8DIE2</accession>
<evidence type="ECO:0000259" key="16">
    <source>
        <dbReference type="PROSITE" id="PS50217"/>
    </source>
</evidence>
<evidence type="ECO:0000256" key="14">
    <source>
        <dbReference type="SAM" id="Coils"/>
    </source>
</evidence>
<evidence type="ECO:0000256" key="10">
    <source>
        <dbReference type="ARBA" id="ARBA00023159"/>
    </source>
</evidence>
<keyword evidence="3" id="KW-0812">Transmembrane</keyword>
<dbReference type="Pfam" id="PF00170">
    <property type="entry name" value="bZIP_1"/>
    <property type="match status" value="1"/>
</dbReference>
<keyword evidence="7" id="KW-0805">Transcription regulation</keyword>
<dbReference type="PROSITE" id="PS50217">
    <property type="entry name" value="BZIP"/>
    <property type="match status" value="1"/>
</dbReference>
<dbReference type="SMART" id="SM00338">
    <property type="entry name" value="BRLZ"/>
    <property type="match status" value="1"/>
</dbReference>
<keyword evidence="9" id="KW-0472">Membrane</keyword>
<keyword evidence="10" id="KW-0010">Activator</keyword>
<comment type="similarity">
    <text evidence="2">Belongs to the bZIP family. ATF subfamily.</text>
</comment>
<evidence type="ECO:0000256" key="12">
    <source>
        <dbReference type="ARBA" id="ARBA00023180"/>
    </source>
</evidence>
<dbReference type="GO" id="GO:0005789">
    <property type="term" value="C:endoplasmic reticulum membrane"/>
    <property type="evidence" value="ECO:0007669"/>
    <property type="project" value="UniProtKB-SubCell"/>
</dbReference>
<name>A0A1L8DIE2_9DIPT</name>
<evidence type="ECO:0000256" key="7">
    <source>
        <dbReference type="ARBA" id="ARBA00023015"/>
    </source>
</evidence>
<dbReference type="FunFam" id="1.20.5.170:FF:000042">
    <property type="entry name" value="Cyclic AMP-responsive element-binding protein 3-like protein 3"/>
    <property type="match status" value="1"/>
</dbReference>
<proteinExistence type="inferred from homology"/>
<dbReference type="GO" id="GO:0000978">
    <property type="term" value="F:RNA polymerase II cis-regulatory region sequence-specific DNA binding"/>
    <property type="evidence" value="ECO:0007669"/>
    <property type="project" value="TreeGrafter"/>
</dbReference>
<dbReference type="InterPro" id="IPR051381">
    <property type="entry name" value="CREB_ATF_subfamily"/>
</dbReference>
<evidence type="ECO:0000256" key="5">
    <source>
        <dbReference type="ARBA" id="ARBA00022968"/>
    </source>
</evidence>
<keyword evidence="11" id="KW-0804">Transcription</keyword>